<keyword evidence="2" id="KW-0328">Glycosyltransferase</keyword>
<accession>A0A1D6L1G2</accession>
<dbReference type="InParanoid" id="A0A1D6L1G2"/>
<dbReference type="PANTHER" id="PTHR31889">
    <property type="entry name" value="FUCOSYLTRANSFERASE 2-RELATED"/>
    <property type="match status" value="1"/>
</dbReference>
<evidence type="ECO:0000256" key="2">
    <source>
        <dbReference type="ARBA" id="ARBA00022676"/>
    </source>
</evidence>
<dbReference type="GO" id="GO:0042546">
    <property type="term" value="P:cell wall biogenesis"/>
    <property type="evidence" value="ECO:0007669"/>
    <property type="project" value="InterPro"/>
</dbReference>
<dbReference type="GO" id="GO:0008107">
    <property type="term" value="F:galactoside 2-alpha-L-fucosyltransferase activity"/>
    <property type="evidence" value="ECO:0007669"/>
    <property type="project" value="InterPro"/>
</dbReference>
<evidence type="ECO:0000256" key="3">
    <source>
        <dbReference type="ARBA" id="ARBA00022679"/>
    </source>
</evidence>
<proteinExistence type="inferred from homology"/>
<dbReference type="InterPro" id="IPR004938">
    <property type="entry name" value="XG_FTase"/>
</dbReference>
<dbReference type="EMBL" id="CM007647">
    <property type="protein sequence ID" value="ONM08369.1"/>
    <property type="molecule type" value="Genomic_DNA"/>
</dbReference>
<keyword evidence="3" id="KW-0808">Transferase</keyword>
<protein>
    <submittedName>
        <fullName evidence="6">Uncharacterized protein</fullName>
    </submittedName>
</protein>
<comment type="similarity">
    <text evidence="1">Belongs to the glycosyltransferase 37 family.</text>
</comment>
<evidence type="ECO:0000313" key="6">
    <source>
        <dbReference type="EMBL" id="ONM08369.1"/>
    </source>
</evidence>
<dbReference type="ExpressionAtlas" id="A0A1D6L1G2">
    <property type="expression patterns" value="baseline"/>
</dbReference>
<evidence type="ECO:0000256" key="5">
    <source>
        <dbReference type="ARBA" id="ARBA00023316"/>
    </source>
</evidence>
<keyword evidence="4" id="KW-0325">Glycoprotein</keyword>
<reference evidence="6" key="1">
    <citation type="submission" date="2015-12" db="EMBL/GenBank/DDBJ databases">
        <title>Update maize B73 reference genome by single molecule sequencing technologies.</title>
        <authorList>
            <consortium name="Maize Genome Sequencing Project"/>
            <person name="Ware D."/>
        </authorList>
    </citation>
    <scope>NUCLEOTIDE SEQUENCE [LARGE SCALE GENOMIC DNA]</scope>
    <source>
        <tissue evidence="6">Seedling</tissue>
    </source>
</reference>
<dbReference type="AlphaFoldDB" id="A0A1D6L1G2"/>
<dbReference type="GO" id="GO:0071555">
    <property type="term" value="P:cell wall organization"/>
    <property type="evidence" value="ECO:0007669"/>
    <property type="project" value="UniProtKB-KW"/>
</dbReference>
<dbReference type="STRING" id="4577.A0A1D6L1G2"/>
<evidence type="ECO:0000256" key="4">
    <source>
        <dbReference type="ARBA" id="ARBA00023180"/>
    </source>
</evidence>
<gene>
    <name evidence="6" type="ORF">ZEAMMB73_Zm00001d033663</name>
</gene>
<sequence length="317" mass="35685">MFDTFNLMDIDQLTMDIEVEEGNVDVGNTAEPSYEVVASSGCSAHVPTNDTDEHKLDIESEDSKVSVGNAAKQSQDVVGVGIDCIFNPVKVSTEANLGPQPDVIHLTSLNVQNESSQISSDANMLEQNKQDALDTLIRISQHKKSKKFNVARVISEEDVQLIEYIKTLPVLSAYIHCIRDEEHLLHREGGKVFLENTFISSLLKRDGDPKVLLHCKEDTIEKMVDNYLQSDMVDLKLSSFLIYVICNILLKGLERQIKLAAEHKELYQGKWSNLDVASWPIIEKITTQMQTDGFYCPILSWVTSPYMYLTWTLEASI</sequence>
<keyword evidence="5" id="KW-0961">Cell wall biogenesis/degradation</keyword>
<organism evidence="6">
    <name type="scientific">Zea mays</name>
    <name type="common">Maize</name>
    <dbReference type="NCBI Taxonomy" id="4577"/>
    <lineage>
        <taxon>Eukaryota</taxon>
        <taxon>Viridiplantae</taxon>
        <taxon>Streptophyta</taxon>
        <taxon>Embryophyta</taxon>
        <taxon>Tracheophyta</taxon>
        <taxon>Spermatophyta</taxon>
        <taxon>Magnoliopsida</taxon>
        <taxon>Liliopsida</taxon>
        <taxon>Poales</taxon>
        <taxon>Poaceae</taxon>
        <taxon>PACMAD clade</taxon>
        <taxon>Panicoideae</taxon>
        <taxon>Andropogonodae</taxon>
        <taxon>Andropogoneae</taxon>
        <taxon>Tripsacinae</taxon>
        <taxon>Zea</taxon>
    </lineage>
</organism>
<dbReference type="GO" id="GO:0016020">
    <property type="term" value="C:membrane"/>
    <property type="evidence" value="ECO:0007669"/>
    <property type="project" value="InterPro"/>
</dbReference>
<dbReference type="PANTHER" id="PTHR31889:SF2">
    <property type="entry name" value="FUCOSYLTRANSFERASE 3"/>
    <property type="match status" value="1"/>
</dbReference>
<name>A0A1D6L1G2_MAIZE</name>
<evidence type="ECO:0000256" key="1">
    <source>
        <dbReference type="ARBA" id="ARBA00010481"/>
    </source>
</evidence>